<comment type="caution">
    <text evidence="1">The sequence shown here is derived from an EMBL/GenBank/DDBJ whole genome shotgun (WGS) entry which is preliminary data.</text>
</comment>
<reference evidence="1" key="1">
    <citation type="submission" date="2021-10" db="EMBL/GenBank/DDBJ databases">
        <authorList>
            <person name="Piombo E."/>
        </authorList>
    </citation>
    <scope>NUCLEOTIDE SEQUENCE</scope>
</reference>
<dbReference type="Proteomes" id="UP000696573">
    <property type="component" value="Unassembled WGS sequence"/>
</dbReference>
<evidence type="ECO:0000313" key="2">
    <source>
        <dbReference type="Proteomes" id="UP000696573"/>
    </source>
</evidence>
<accession>A0A9N9VUA0</accession>
<keyword evidence="2" id="KW-1185">Reference proteome</keyword>
<sequence>MVSTAWRFPLSADRKRQKSVVLMVSSVGRVALRRGSGEAAGGDRATAAESLRKAVFFLSTSLAR</sequence>
<name>A0A9N9VUA0_9HYPO</name>
<evidence type="ECO:0000313" key="1">
    <source>
        <dbReference type="EMBL" id="CAH0032898.1"/>
    </source>
</evidence>
<protein>
    <submittedName>
        <fullName evidence="1">Uncharacterized protein</fullName>
    </submittedName>
</protein>
<organism evidence="1 2">
    <name type="scientific">Clonostachys rhizophaga</name>
    <dbReference type="NCBI Taxonomy" id="160324"/>
    <lineage>
        <taxon>Eukaryota</taxon>
        <taxon>Fungi</taxon>
        <taxon>Dikarya</taxon>
        <taxon>Ascomycota</taxon>
        <taxon>Pezizomycotina</taxon>
        <taxon>Sordariomycetes</taxon>
        <taxon>Hypocreomycetidae</taxon>
        <taxon>Hypocreales</taxon>
        <taxon>Bionectriaceae</taxon>
        <taxon>Clonostachys</taxon>
    </lineage>
</organism>
<dbReference type="EMBL" id="CABFNQ020000744">
    <property type="protein sequence ID" value="CAH0032898.1"/>
    <property type="molecule type" value="Genomic_DNA"/>
</dbReference>
<gene>
    <name evidence="1" type="ORF">CRHIZ90672A_00002601</name>
</gene>
<proteinExistence type="predicted"/>
<dbReference type="AlphaFoldDB" id="A0A9N9VUA0"/>